<dbReference type="InterPro" id="IPR027417">
    <property type="entry name" value="P-loop_NTPase"/>
</dbReference>
<evidence type="ECO:0000259" key="12">
    <source>
        <dbReference type="PROSITE" id="PS50893"/>
    </source>
</evidence>
<dbReference type="SMART" id="SM00382">
    <property type="entry name" value="AAA"/>
    <property type="match status" value="2"/>
</dbReference>
<reference evidence="14 15" key="1">
    <citation type="submission" date="2018-12" db="EMBL/GenBank/DDBJ databases">
        <authorList>
            <person name="Tiukova I."/>
            <person name="Dainat J."/>
        </authorList>
    </citation>
    <scope>NUCLEOTIDE SEQUENCE [LARGE SCALE GENOMIC DNA]</scope>
</reference>
<dbReference type="InterPro" id="IPR003439">
    <property type="entry name" value="ABC_transporter-like_ATP-bd"/>
</dbReference>
<proteinExistence type="inferred from homology"/>
<dbReference type="InterPro" id="IPR017871">
    <property type="entry name" value="ABC_transporter-like_CS"/>
</dbReference>
<evidence type="ECO:0000256" key="10">
    <source>
        <dbReference type="SAM" id="MobiDB-lite"/>
    </source>
</evidence>
<dbReference type="InterPro" id="IPR011527">
    <property type="entry name" value="ABC1_TM_dom"/>
</dbReference>
<name>A0A448YFX7_BRENA</name>
<keyword evidence="5" id="KW-0547">Nucleotide-binding</keyword>
<evidence type="ECO:0000256" key="1">
    <source>
        <dbReference type="ARBA" id="ARBA00004141"/>
    </source>
</evidence>
<feature type="transmembrane region" description="Helical" evidence="11">
    <location>
        <begin position="402"/>
        <end position="420"/>
    </location>
</feature>
<evidence type="ECO:0000256" key="6">
    <source>
        <dbReference type="ARBA" id="ARBA00022840"/>
    </source>
</evidence>
<feature type="transmembrane region" description="Helical" evidence="11">
    <location>
        <begin position="1025"/>
        <end position="1044"/>
    </location>
</feature>
<dbReference type="InParanoid" id="A0A448YFX7"/>
<feature type="compositionally biased region" description="Basic and acidic residues" evidence="10">
    <location>
        <begin position="469"/>
        <end position="482"/>
    </location>
</feature>
<evidence type="ECO:0000313" key="14">
    <source>
        <dbReference type="EMBL" id="VEU19787.1"/>
    </source>
</evidence>
<dbReference type="Pfam" id="PF00664">
    <property type="entry name" value="ABC_membrane"/>
    <property type="match status" value="2"/>
</dbReference>
<dbReference type="Gene3D" id="1.20.1560.10">
    <property type="entry name" value="ABC transporter type 1, transmembrane domain"/>
    <property type="match status" value="2"/>
</dbReference>
<evidence type="ECO:0000256" key="3">
    <source>
        <dbReference type="ARBA" id="ARBA00022448"/>
    </source>
</evidence>
<evidence type="ECO:0000256" key="4">
    <source>
        <dbReference type="ARBA" id="ARBA00022692"/>
    </source>
</evidence>
<dbReference type="SUPFAM" id="SSF90123">
    <property type="entry name" value="ABC transporter transmembrane region"/>
    <property type="match status" value="2"/>
</dbReference>
<evidence type="ECO:0000256" key="9">
    <source>
        <dbReference type="SAM" id="Coils"/>
    </source>
</evidence>
<keyword evidence="9" id="KW-0175">Coiled coil</keyword>
<feature type="domain" description="ABC transmembrane type-1" evidence="13">
    <location>
        <begin position="139"/>
        <end position="417"/>
    </location>
</feature>
<dbReference type="OrthoDB" id="6500128at2759"/>
<dbReference type="FunFam" id="3.40.50.300:FF:000565">
    <property type="entry name" value="ABC bile acid transporter"/>
    <property type="match status" value="1"/>
</dbReference>
<feature type="domain" description="ABC transporter" evidence="12">
    <location>
        <begin position="492"/>
        <end position="711"/>
    </location>
</feature>
<keyword evidence="15" id="KW-1185">Reference proteome</keyword>
<feature type="transmembrane region" description="Helical" evidence="11">
    <location>
        <begin position="811"/>
        <end position="836"/>
    </location>
</feature>
<dbReference type="InterPro" id="IPR003593">
    <property type="entry name" value="AAA+_ATPase"/>
</dbReference>
<keyword evidence="7 11" id="KW-1133">Transmembrane helix</keyword>
<feature type="transmembrane region" description="Helical" evidence="11">
    <location>
        <begin position="771"/>
        <end position="791"/>
    </location>
</feature>
<accession>A0A448YFX7</accession>
<feature type="region of interest" description="Disordered" evidence="10">
    <location>
        <begin position="463"/>
        <end position="494"/>
    </location>
</feature>
<evidence type="ECO:0000256" key="7">
    <source>
        <dbReference type="ARBA" id="ARBA00022989"/>
    </source>
</evidence>
<evidence type="ECO:0000256" key="5">
    <source>
        <dbReference type="ARBA" id="ARBA00022741"/>
    </source>
</evidence>
<comment type="subcellular location">
    <subcellularLocation>
        <location evidence="1">Membrane</location>
        <topology evidence="1">Multi-pass membrane protein</topology>
    </subcellularLocation>
</comment>
<dbReference type="Proteomes" id="UP000290900">
    <property type="component" value="Unassembled WGS sequence"/>
</dbReference>
<feature type="domain" description="ABC transporter" evidence="12">
    <location>
        <begin position="1090"/>
        <end position="1335"/>
    </location>
</feature>
<dbReference type="STRING" id="13370.A0A448YFX7"/>
<feature type="transmembrane region" description="Helical" evidence="11">
    <location>
        <begin position="248"/>
        <end position="271"/>
    </location>
</feature>
<dbReference type="Gene3D" id="3.40.50.300">
    <property type="entry name" value="P-loop containing nucleotide triphosphate hydrolases"/>
    <property type="match status" value="2"/>
</dbReference>
<dbReference type="SUPFAM" id="SSF52540">
    <property type="entry name" value="P-loop containing nucleoside triphosphate hydrolases"/>
    <property type="match status" value="2"/>
</dbReference>
<evidence type="ECO:0000256" key="8">
    <source>
        <dbReference type="ARBA" id="ARBA00023136"/>
    </source>
</evidence>
<keyword evidence="3" id="KW-0813">Transport</keyword>
<dbReference type="CDD" id="cd18597">
    <property type="entry name" value="ABC_6TM_YOR1_D1_like"/>
    <property type="match status" value="1"/>
</dbReference>
<keyword evidence="6" id="KW-0067">ATP-binding</keyword>
<dbReference type="GO" id="GO:0008559">
    <property type="term" value="F:ABC-type xenobiotic transporter activity"/>
    <property type="evidence" value="ECO:0007669"/>
    <property type="project" value="TreeGrafter"/>
</dbReference>
<feature type="transmembrane region" description="Helical" evidence="11">
    <location>
        <begin position="362"/>
        <end position="382"/>
    </location>
</feature>
<gene>
    <name evidence="14" type="ORF">BRENAR_LOCUS523</name>
</gene>
<dbReference type="GO" id="GO:0005886">
    <property type="term" value="C:plasma membrane"/>
    <property type="evidence" value="ECO:0007669"/>
    <property type="project" value="TreeGrafter"/>
</dbReference>
<feature type="transmembrane region" description="Helical" evidence="11">
    <location>
        <begin position="172"/>
        <end position="191"/>
    </location>
</feature>
<dbReference type="FunFam" id="3.40.50.300:FF:001750">
    <property type="entry name" value="ATP-binding cassette transporter"/>
    <property type="match status" value="1"/>
</dbReference>
<feature type="transmembrane region" description="Helical" evidence="11">
    <location>
        <begin position="995"/>
        <end position="1019"/>
    </location>
</feature>
<keyword evidence="4 11" id="KW-0812">Transmembrane</keyword>
<organism evidence="14 15">
    <name type="scientific">Brettanomyces naardenensis</name>
    <name type="common">Yeast</name>
    <dbReference type="NCBI Taxonomy" id="13370"/>
    <lineage>
        <taxon>Eukaryota</taxon>
        <taxon>Fungi</taxon>
        <taxon>Dikarya</taxon>
        <taxon>Ascomycota</taxon>
        <taxon>Saccharomycotina</taxon>
        <taxon>Pichiomycetes</taxon>
        <taxon>Pichiales</taxon>
        <taxon>Pichiaceae</taxon>
        <taxon>Brettanomyces</taxon>
    </lineage>
</organism>
<dbReference type="EMBL" id="CAACVR010000001">
    <property type="protein sequence ID" value="VEU19787.1"/>
    <property type="molecule type" value="Genomic_DNA"/>
</dbReference>
<dbReference type="PROSITE" id="PS50929">
    <property type="entry name" value="ABC_TM1F"/>
    <property type="match status" value="2"/>
</dbReference>
<dbReference type="CDD" id="cd18606">
    <property type="entry name" value="ABC_6TM_YOR1_D2_like"/>
    <property type="match status" value="1"/>
</dbReference>
<evidence type="ECO:0000256" key="2">
    <source>
        <dbReference type="ARBA" id="ARBA00009726"/>
    </source>
</evidence>
<dbReference type="CDD" id="cd03250">
    <property type="entry name" value="ABCC_MRP_domain1"/>
    <property type="match status" value="1"/>
</dbReference>
<dbReference type="FunFam" id="1.20.1560.10:FF:000010">
    <property type="entry name" value="Multidrug resistance-associated ABC transporter"/>
    <property type="match status" value="1"/>
</dbReference>
<feature type="coiled-coil region" evidence="9">
    <location>
        <begin position="1040"/>
        <end position="1070"/>
    </location>
</feature>
<feature type="transmembrane region" description="Helical" evidence="11">
    <location>
        <begin position="277"/>
        <end position="299"/>
    </location>
</feature>
<dbReference type="PANTHER" id="PTHR24223">
    <property type="entry name" value="ATP-BINDING CASSETTE SUB-FAMILY C"/>
    <property type="match status" value="1"/>
</dbReference>
<keyword evidence="8 11" id="KW-0472">Membrane</keyword>
<dbReference type="Pfam" id="PF00005">
    <property type="entry name" value="ABC_tran"/>
    <property type="match status" value="2"/>
</dbReference>
<feature type="domain" description="ABC transmembrane type-1" evidence="13">
    <location>
        <begin position="776"/>
        <end position="1052"/>
    </location>
</feature>
<feature type="transmembrane region" description="Helical" evidence="11">
    <location>
        <begin position="890"/>
        <end position="908"/>
    </location>
</feature>
<dbReference type="InterPro" id="IPR050173">
    <property type="entry name" value="ABC_transporter_C-like"/>
</dbReference>
<dbReference type="CDD" id="cd03244">
    <property type="entry name" value="ABCC_MRP_domain2"/>
    <property type="match status" value="1"/>
</dbReference>
<protein>
    <submittedName>
        <fullName evidence="14">DEKNAAC100140</fullName>
    </submittedName>
</protein>
<dbReference type="InterPro" id="IPR036640">
    <property type="entry name" value="ABC1_TM_sf"/>
</dbReference>
<evidence type="ECO:0000259" key="13">
    <source>
        <dbReference type="PROSITE" id="PS50929"/>
    </source>
</evidence>
<comment type="similarity">
    <text evidence="2">Belongs to the ABC transporter superfamily. ABCC family. Conjugate transporter (TC 3.A.1.208) subfamily.</text>
</comment>
<evidence type="ECO:0000256" key="11">
    <source>
        <dbReference type="SAM" id="Phobius"/>
    </source>
</evidence>
<dbReference type="PROSITE" id="PS00211">
    <property type="entry name" value="ABC_TRANSPORTER_1"/>
    <property type="match status" value="2"/>
</dbReference>
<dbReference type="GO" id="GO:0005524">
    <property type="term" value="F:ATP binding"/>
    <property type="evidence" value="ECO:0007669"/>
    <property type="project" value="UniProtKB-KW"/>
</dbReference>
<dbReference type="PANTHER" id="PTHR24223:SF456">
    <property type="entry name" value="MULTIDRUG RESISTANCE-ASSOCIATED PROTEIN LETHAL(2)03659"/>
    <property type="match status" value="1"/>
</dbReference>
<dbReference type="PROSITE" id="PS50893">
    <property type="entry name" value="ABC_TRANSPORTER_2"/>
    <property type="match status" value="2"/>
</dbReference>
<dbReference type="FunCoup" id="A0A448YFX7">
    <property type="interactions" value="287"/>
</dbReference>
<sequence length="1345" mass="152248">MSSLDDESGGLVRQKRLFSRFLSKDVPPLPLPEERRDYPVNSWNLISRVMFWWLTPMLRVGYKRTLQPEDLFVLTENQKVEQMYERFVWILHKEALKNEKRNKAIGSMDEKTLAISFRTLCVALFKTFWVEYIIGSFELLLANVASALSPLLQKKLTNFVEAKVLGMPVNTGQGVGYAVGCCLLVFFVGVMTQHFFNRSMIVGAKVKAVLTKALLEKSYRLDAEGRHYFSTGKITSIMGTDLNRIDLALGYLPFAYVIPFPVIICIVLLIVNIGVASLVGIAVFIMSVLILGASVKTFMSLRTKANKYTDHRVSLTKELLKNFKIIKFYSWEDSYERRMKETRTTEMGYVYRLQSIRNIMSAYAMSLPTLSSAVAFCTLYAIKSSYSIGSIFSSLTLFQVLAQQFMMLPIAVAMITDLVVGFKRISAFLSCGEVPPEGETPEKLDDPKLALKVVDGSFNWQSFEETEEEKQWESGTKKKEEESSSESHSTFTAKEEIGKEEKKFVGLKNIDLEILKGEFVVVTGHIGSGKSSLLQALAGFMHKQSGHIYCGGSLLLCGYPWVQNATVRENITFGHPFDRQKYSEIVDACCLEDDFRMLPGSDNTQVGERGVTLSGGQKARINLARAVYADSDIILLDDVLSAVDAKVGKKIMDNCILGLLKNKTRILATHQLSLIGEAERMIFLNGDGTLDVGTADELIGRNQSFVKLMEFNNDKEKTKKPQVGGPQQSQIETVKDKDEVQISRQEERAVNSIKLSVYQSYLKQGSGIYKLAFLPILIVLMTVAEFCSIFTNNWLSYWAEQKFVGRSQSFYMGIYLMFAFLAIILLIVQFWLLVYFSNTAARRLNVMATERLLHVPMSFIDITPMGQILNRFTKDTDVCDNELISQFRMFLLPFCTIVGIMILCIVYLPYFAIAVPALVFMYIAVASFYQASAREVKRLEAVQRSFVFSHFGEALGGMQTIKALRATDRFMNMQNNFIDKMNEAYFLTIANQRWLSINLSVIATALCFIIAMLCCFRVFNIGAATTGLLLSYVLTMANLLSLLLRALTQIENEMNSVERLNHYAVDLEQEDAYEIPERDPSPEWPERGEISFEHVSMRYRPELPYVLRDVSMNINARERIGVCGRTGAGKSTIMSCMYRLVKFDGKIHIDGVDIDQLGLHTLRSRLSIIPQDPALFAGSIRANIDPFNEKTDDELWDALRRSGLIGKEDMELVKTQEKTENMHKFHLEQYVEDDGANFSLGERQLLALARALVRQSKILILDEATSSVDYETDSKIQHTISSEFPECTILCVAHRLRTILTYNRIVVLDQGEIREFDAPLTLFEKKDGIFRSMCDQSGITKEDFK</sequence>
<evidence type="ECO:0000313" key="15">
    <source>
        <dbReference type="Proteomes" id="UP000290900"/>
    </source>
</evidence>
<dbReference type="GO" id="GO:0016887">
    <property type="term" value="F:ATP hydrolysis activity"/>
    <property type="evidence" value="ECO:0007669"/>
    <property type="project" value="InterPro"/>
</dbReference>